<accession>A0A1X1RJ02</accession>
<proteinExistence type="predicted"/>
<name>A0A1X1RJ02_MYCFA</name>
<keyword evidence="2" id="KW-1185">Reference proteome</keyword>
<comment type="caution">
    <text evidence="1">The sequence shown here is derived from an EMBL/GenBank/DDBJ whole genome shotgun (WGS) entry which is preliminary data.</text>
</comment>
<sequence>MQCGSANGYSVSAESATTSCEFALSVARKFPAGFTGQNTSVTATSPVTGKAYEVACSRLYQRTIECTTFSTGVQIFLNS</sequence>
<dbReference type="Proteomes" id="UP000193484">
    <property type="component" value="Unassembled WGS sequence"/>
</dbReference>
<evidence type="ECO:0000313" key="2">
    <source>
        <dbReference type="Proteomes" id="UP000193484"/>
    </source>
</evidence>
<organism evidence="1 2">
    <name type="scientific">Mycolicibacterium fallax</name>
    <name type="common">Mycobacterium fallax</name>
    <dbReference type="NCBI Taxonomy" id="1793"/>
    <lineage>
        <taxon>Bacteria</taxon>
        <taxon>Bacillati</taxon>
        <taxon>Actinomycetota</taxon>
        <taxon>Actinomycetes</taxon>
        <taxon>Mycobacteriales</taxon>
        <taxon>Mycobacteriaceae</taxon>
        <taxon>Mycolicibacterium</taxon>
    </lineage>
</organism>
<evidence type="ECO:0000313" key="1">
    <source>
        <dbReference type="EMBL" id="ORV07527.1"/>
    </source>
</evidence>
<dbReference type="AlphaFoldDB" id="A0A1X1RJ02"/>
<dbReference type="EMBL" id="LQOJ01000019">
    <property type="protein sequence ID" value="ORV07527.1"/>
    <property type="molecule type" value="Genomic_DNA"/>
</dbReference>
<gene>
    <name evidence="1" type="ORF">AWC04_03700</name>
</gene>
<reference evidence="1 2" key="1">
    <citation type="submission" date="2016-01" db="EMBL/GenBank/DDBJ databases">
        <title>The new phylogeny of the genus Mycobacterium.</title>
        <authorList>
            <person name="Tarcisio F."/>
            <person name="Conor M."/>
            <person name="Antonella G."/>
            <person name="Elisabetta G."/>
            <person name="Giulia F.S."/>
            <person name="Sara T."/>
            <person name="Anna F."/>
            <person name="Clotilde B."/>
            <person name="Roberto B."/>
            <person name="Veronica D.S."/>
            <person name="Fabio R."/>
            <person name="Monica P."/>
            <person name="Olivier J."/>
            <person name="Enrico T."/>
            <person name="Nicola S."/>
        </authorList>
    </citation>
    <scope>NUCLEOTIDE SEQUENCE [LARGE SCALE GENOMIC DNA]</scope>
    <source>
        <strain evidence="1 2">DSM 44179</strain>
    </source>
</reference>
<protein>
    <submittedName>
        <fullName evidence="1">Uncharacterized protein</fullName>
    </submittedName>
</protein>